<name>A0A3R8QEK6_9PSEU</name>
<comment type="caution">
    <text evidence="4">The sequence shown here is derived from an EMBL/GenBank/DDBJ whole genome shotgun (WGS) entry which is preliminary data.</text>
</comment>
<dbReference type="EMBL" id="RSAA01000004">
    <property type="protein sequence ID" value="RRO19192.1"/>
    <property type="molecule type" value="Genomic_DNA"/>
</dbReference>
<dbReference type="PANTHER" id="PTHR38133">
    <property type="entry name" value="SLR1429 PROTEIN"/>
    <property type="match status" value="1"/>
</dbReference>
<proteinExistence type="predicted"/>
<evidence type="ECO:0000256" key="2">
    <source>
        <dbReference type="SAM" id="MobiDB-lite"/>
    </source>
</evidence>
<evidence type="ECO:0000259" key="3">
    <source>
        <dbReference type="PROSITE" id="PS50966"/>
    </source>
</evidence>
<dbReference type="OrthoDB" id="188274at2"/>
<dbReference type="Proteomes" id="UP000274515">
    <property type="component" value="Unassembled WGS sequence"/>
</dbReference>
<protein>
    <recommendedName>
        <fullName evidence="3">SWIM-type domain-containing protein</fullName>
    </recommendedName>
</protein>
<keyword evidence="1" id="KW-0863">Zinc-finger</keyword>
<dbReference type="GO" id="GO:0008270">
    <property type="term" value="F:zinc ion binding"/>
    <property type="evidence" value="ECO:0007669"/>
    <property type="project" value="UniProtKB-KW"/>
</dbReference>
<evidence type="ECO:0000256" key="1">
    <source>
        <dbReference type="PROSITE-ProRule" id="PRU00325"/>
    </source>
</evidence>
<organism evidence="4 5">
    <name type="scientific">Saccharopolyspora rhizosphaerae</name>
    <dbReference type="NCBI Taxonomy" id="2492662"/>
    <lineage>
        <taxon>Bacteria</taxon>
        <taxon>Bacillati</taxon>
        <taxon>Actinomycetota</taxon>
        <taxon>Actinomycetes</taxon>
        <taxon>Pseudonocardiales</taxon>
        <taxon>Pseudonocardiaceae</taxon>
        <taxon>Saccharopolyspora</taxon>
    </lineage>
</organism>
<dbReference type="RefSeq" id="WP_125088689.1">
    <property type="nucleotide sequence ID" value="NZ_RSAA01000004.1"/>
</dbReference>
<keyword evidence="1" id="KW-0862">Zinc</keyword>
<dbReference type="AlphaFoldDB" id="A0A3R8QEK6"/>
<dbReference type="PROSITE" id="PS50966">
    <property type="entry name" value="ZF_SWIM"/>
    <property type="match status" value="1"/>
</dbReference>
<feature type="compositionally biased region" description="Low complexity" evidence="2">
    <location>
        <begin position="227"/>
        <end position="239"/>
    </location>
</feature>
<sequence>MTEQWKFEARGPIRVEGGIKARSKRGAIPQTWWSERFIEVLESFGMGGRLQRGKSYARAGQVLNLTLSTSVVVGLVQGSRPEPYRARIGIKAFSPQQWAHIERELAGQALYAAKLLAGEMPLDLERVFAELGLELFPSTMRELTMDCSCPDWEIPCKHLAATCYLLAESFDEDPFQILAWRGRNREELLDRLRALRGTQQVVPADTADDPLSGHLHDFWTSPPPAGTPEGPAASTPALDELEPLPLEVDGVPVTDLLRPAYRRFAG</sequence>
<evidence type="ECO:0000313" key="4">
    <source>
        <dbReference type="EMBL" id="RRO19192.1"/>
    </source>
</evidence>
<gene>
    <name evidence="4" type="ORF">EIL87_03460</name>
</gene>
<keyword evidence="5" id="KW-1185">Reference proteome</keyword>
<evidence type="ECO:0000313" key="5">
    <source>
        <dbReference type="Proteomes" id="UP000274515"/>
    </source>
</evidence>
<dbReference type="InterPro" id="IPR007527">
    <property type="entry name" value="Znf_SWIM"/>
</dbReference>
<dbReference type="Pfam" id="PF04434">
    <property type="entry name" value="SWIM"/>
    <property type="match status" value="1"/>
</dbReference>
<accession>A0A3R8QEK6</accession>
<keyword evidence="1" id="KW-0479">Metal-binding</keyword>
<reference evidence="4 5" key="1">
    <citation type="submission" date="2018-11" db="EMBL/GenBank/DDBJ databases">
        <title>Saccharopolyspora rhizosphaerae sp. nov., an actinomycete isolated from rhizosphere soil in Thailand.</title>
        <authorList>
            <person name="Intra B."/>
            <person name="Euanorasetr J."/>
            <person name="Take A."/>
            <person name="Inahashi Y."/>
            <person name="Mori M."/>
            <person name="Panbangred W."/>
            <person name="Matsumoto A."/>
        </authorList>
    </citation>
    <scope>NUCLEOTIDE SEQUENCE [LARGE SCALE GENOMIC DNA]</scope>
    <source>
        <strain evidence="4 5">H219</strain>
    </source>
</reference>
<dbReference type="PANTHER" id="PTHR38133:SF1">
    <property type="entry name" value="SLR1429 PROTEIN"/>
    <property type="match status" value="1"/>
</dbReference>
<feature type="domain" description="SWIM-type" evidence="3">
    <location>
        <begin position="136"/>
        <end position="167"/>
    </location>
</feature>
<feature type="region of interest" description="Disordered" evidence="2">
    <location>
        <begin position="205"/>
        <end position="239"/>
    </location>
</feature>